<dbReference type="Proteomes" id="UP000204602">
    <property type="component" value="Segment"/>
</dbReference>
<sequence length="252" mass="30073">MARKKGLNVYNTDRTFNINLTTKQEESKFVKVTRLNEKEIEREMDKLKEESSRFNKRNDKIYLLFKQRYPNDTLHSKIFNHGGSIKYYSDGRVPIPVINQLAGVPQSEVIYQCKKDYTAEDVMNVHLASMATSVVVDVPIVLPDINIYDYLFSLHPLRYHVDKVRISFPALREDEIQERHKKYYIFYNGMYHLKAKYKYQCFCHLQEPLSTWKMNIWLVCDSKKDKQMIEDMVLNDNKRFRRMESPFTVEGE</sequence>
<dbReference type="GeneID" id="26633253"/>
<organism evidence="2 3">
    <name type="scientific">Bacillus phage TsarBomba</name>
    <dbReference type="NCBI Taxonomy" id="1690456"/>
    <lineage>
        <taxon>Viruses</taxon>
        <taxon>Duplodnaviria</taxon>
        <taxon>Heunggongvirae</taxon>
        <taxon>Uroviricota</taxon>
        <taxon>Caudoviricetes</taxon>
        <taxon>Herelleviridae</taxon>
        <taxon>Bastillevirinae</taxon>
        <taxon>Tsarbombavirus</taxon>
        <taxon>Tsarbombavirus tsarbomba</taxon>
    </lineage>
</organism>
<keyword evidence="3" id="KW-1185">Reference proteome</keyword>
<proteinExistence type="predicted"/>
<evidence type="ECO:0000313" key="2">
    <source>
        <dbReference type="EMBL" id="ALA13042.1"/>
    </source>
</evidence>
<accession>A0A0K2D056</accession>
<reference evidence="2 3" key="1">
    <citation type="journal article" date="2015" name="Genome Announc.">
        <title>Complete Genome Sequence of Bacillus cereus Group Phage TsarBomba.</title>
        <authorList>
            <person name="Erill I."/>
            <person name="Caruso S.M."/>
        </authorList>
    </citation>
    <scope>NUCLEOTIDE SEQUENCE [LARGE SCALE GENOMIC DNA]</scope>
</reference>
<protein>
    <submittedName>
        <fullName evidence="2">Uncharacterized protein</fullName>
    </submittedName>
</protein>
<name>A0A0K2D056_9CAUD</name>
<evidence type="ECO:0000256" key="1">
    <source>
        <dbReference type="SAM" id="Coils"/>
    </source>
</evidence>
<dbReference type="RefSeq" id="YP_009206948.1">
    <property type="nucleotide sequence ID" value="NC_028890.1"/>
</dbReference>
<dbReference type="KEGG" id="vg:26633253"/>
<feature type="coiled-coil region" evidence="1">
    <location>
        <begin position="30"/>
        <end position="57"/>
    </location>
</feature>
<dbReference type="OrthoDB" id="8491at10239"/>
<keyword evidence="1" id="KW-0175">Coiled coil</keyword>
<dbReference type="EMBL" id="KT224359">
    <property type="protein sequence ID" value="ALA13042.1"/>
    <property type="molecule type" value="Genomic_DNA"/>
</dbReference>
<evidence type="ECO:0000313" key="3">
    <source>
        <dbReference type="Proteomes" id="UP000204602"/>
    </source>
</evidence>
<gene>
    <name evidence="2" type="ORF">TSARBOMBA_133</name>
</gene>